<dbReference type="SUPFAM" id="SSF53756">
    <property type="entry name" value="UDP-Glycosyltransferase/glycogen phosphorylase"/>
    <property type="match status" value="1"/>
</dbReference>
<organism evidence="2 3">
    <name type="scientific">Rehmannia glutinosa</name>
    <name type="common">Chinese foxglove</name>
    <dbReference type="NCBI Taxonomy" id="99300"/>
    <lineage>
        <taxon>Eukaryota</taxon>
        <taxon>Viridiplantae</taxon>
        <taxon>Streptophyta</taxon>
        <taxon>Embryophyta</taxon>
        <taxon>Tracheophyta</taxon>
        <taxon>Spermatophyta</taxon>
        <taxon>Magnoliopsida</taxon>
        <taxon>eudicotyledons</taxon>
        <taxon>Gunneridae</taxon>
        <taxon>Pentapetalae</taxon>
        <taxon>asterids</taxon>
        <taxon>lamiids</taxon>
        <taxon>Lamiales</taxon>
        <taxon>Orobanchaceae</taxon>
        <taxon>Rehmannieae</taxon>
        <taxon>Rehmannia</taxon>
    </lineage>
</organism>
<evidence type="ECO:0000313" key="2">
    <source>
        <dbReference type="EMBL" id="KAK6117424.1"/>
    </source>
</evidence>
<evidence type="ECO:0008006" key="4">
    <source>
        <dbReference type="Google" id="ProtNLM"/>
    </source>
</evidence>
<protein>
    <recommendedName>
        <fullName evidence="4">UDP-glycosyltransferase</fullName>
    </recommendedName>
</protein>
<accession>A0ABR0U4M7</accession>
<reference evidence="2 3" key="1">
    <citation type="journal article" date="2021" name="Comput. Struct. Biotechnol. J.">
        <title>De novo genome assembly of the potent medicinal plant Rehmannia glutinosa using nanopore technology.</title>
        <authorList>
            <person name="Ma L."/>
            <person name="Dong C."/>
            <person name="Song C."/>
            <person name="Wang X."/>
            <person name="Zheng X."/>
            <person name="Niu Y."/>
            <person name="Chen S."/>
            <person name="Feng W."/>
        </authorList>
    </citation>
    <scope>NUCLEOTIDE SEQUENCE [LARGE SCALE GENOMIC DNA]</scope>
    <source>
        <strain evidence="2">DH-2019</strain>
    </source>
</reference>
<dbReference type="Pfam" id="PF00201">
    <property type="entry name" value="UDPGT"/>
    <property type="match status" value="1"/>
</dbReference>
<dbReference type="PANTHER" id="PTHR48045:SF21">
    <property type="entry name" value="UDP-GLYCOSYLTRANSFERASE 83A1"/>
    <property type="match status" value="1"/>
</dbReference>
<dbReference type="CDD" id="cd03784">
    <property type="entry name" value="GT1_Gtf-like"/>
    <property type="match status" value="1"/>
</dbReference>
<proteinExistence type="predicted"/>
<keyword evidence="1" id="KW-0808">Transferase</keyword>
<dbReference type="PANTHER" id="PTHR48045">
    <property type="entry name" value="UDP-GLYCOSYLTRANSFERASE 72B1"/>
    <property type="match status" value="1"/>
</dbReference>
<dbReference type="InterPro" id="IPR002213">
    <property type="entry name" value="UDP_glucos_trans"/>
</dbReference>
<gene>
    <name evidence="2" type="ORF">DH2020_048833</name>
</gene>
<sequence>MVELSPNIPLMDSTNFFWANIGDEATCKILFDSLIIKTIIAVKSVNWIICNSSYDLEPGTFSLYPEFLSVGPLLASNRLGKSAGYFWQEDSACLAWLDQQPTNSSYIFAYGSTTVFDHTQFQEVALGLELTNRPFLWVVRQDITSNIDYAYPKGFKDRVHKRGLMVSWAPQQQVLSHPSIACFISHCGWNSTIEGISNGVPFLCWPFLADQFANQTYICDEWKIGLGLSKDESGIIRKGEIKDKLEHLLTDKSYKERALNLQEKIMDSIRGGSSHKNFNKFIEWIKDI</sequence>
<comment type="caution">
    <text evidence="2">The sequence shown here is derived from an EMBL/GenBank/DDBJ whole genome shotgun (WGS) entry which is preliminary data.</text>
</comment>
<dbReference type="Proteomes" id="UP001318860">
    <property type="component" value="Unassembled WGS sequence"/>
</dbReference>
<evidence type="ECO:0000313" key="3">
    <source>
        <dbReference type="Proteomes" id="UP001318860"/>
    </source>
</evidence>
<name>A0ABR0U4M7_REHGL</name>
<evidence type="ECO:0000256" key="1">
    <source>
        <dbReference type="ARBA" id="ARBA00022679"/>
    </source>
</evidence>
<keyword evidence="3" id="KW-1185">Reference proteome</keyword>
<dbReference type="EMBL" id="JABTTQ020003449">
    <property type="protein sequence ID" value="KAK6117424.1"/>
    <property type="molecule type" value="Genomic_DNA"/>
</dbReference>
<dbReference type="Gene3D" id="3.40.50.2000">
    <property type="entry name" value="Glycogen Phosphorylase B"/>
    <property type="match status" value="2"/>
</dbReference>